<dbReference type="SUPFAM" id="SSF47781">
    <property type="entry name" value="RuvA domain 2-like"/>
    <property type="match status" value="1"/>
</dbReference>
<dbReference type="PROSITE" id="PS50164">
    <property type="entry name" value="GIY_YIG"/>
    <property type="match status" value="1"/>
</dbReference>
<dbReference type="GO" id="GO:0009381">
    <property type="term" value="F:excinuclease ABC activity"/>
    <property type="evidence" value="ECO:0007669"/>
    <property type="project" value="InterPro"/>
</dbReference>
<dbReference type="Gene3D" id="1.10.150.20">
    <property type="entry name" value="5' to 3' exonuclease, C-terminal subdomain"/>
    <property type="match status" value="1"/>
</dbReference>
<accession>A0A512MH49</accession>
<dbReference type="InterPro" id="IPR036876">
    <property type="entry name" value="UVR_dom_sf"/>
</dbReference>
<dbReference type="SMART" id="SM00465">
    <property type="entry name" value="GIYc"/>
    <property type="match status" value="1"/>
</dbReference>
<evidence type="ECO:0000313" key="10">
    <source>
        <dbReference type="EMBL" id="GEP46044.1"/>
    </source>
</evidence>
<keyword evidence="6" id="KW-0742">SOS response</keyword>
<dbReference type="CDD" id="cd10434">
    <property type="entry name" value="GIY-YIG_UvrC_Cho"/>
    <property type="match status" value="1"/>
</dbReference>
<sequence>MASPRNKPDLMAKLRDVPHTPGVYVMRDRLGSVIYVGKARDLRKRLSNYFTPARSKLADRKTRALIASIWDFEFHQVRNEPESLLLEGKLIKEFRPKYNISFRDDKRFLLVRVNLQDDFPRFTLTRMKRDDAARYFGPFAHSGALRTTLNWLNKQYGLRVCHPIRPGEHDYKHCSNDIIKNCSAPCIGRVTPEEYKQRMEEACKLLEGKGTRDLTGVLEEEMQKAAAKLDFERAAELRDMIESMRKTLAPKRTFERGARAKVMSTIDPMADVKELQEELGLEKPPLVMECFDIANIGTAHCVASMVRFKNGVPDNSNYRRYRIRSVSGQNDFVSMAEVIRRRFSRILKEGREAVGADEADFSQESPLEAMERLGNDEARMTKDEGGKQKPFVRLPDLVIVDGGKGQLGMAVDELQKLGLGGLPIVGLAKQEEEVFFPGESESVKIPHDRGALKLLQRIRDEAHRWANGYHQLLLGRRVEESLLDDCPGVSQNRKAALLKAFGSVARLRKASAEDIAAKVSGISRTLAETIVDFLTSRSKEKDKTDPF</sequence>
<feature type="domain" description="UVR" evidence="7">
    <location>
        <begin position="212"/>
        <end position="247"/>
    </location>
</feature>
<comment type="caution">
    <text evidence="10">The sequence shown here is derived from an EMBL/GenBank/DDBJ whole genome shotgun (WGS) entry which is preliminary data.</text>
</comment>
<dbReference type="SUPFAM" id="SSF82771">
    <property type="entry name" value="GIY-YIG endonuclease"/>
    <property type="match status" value="1"/>
</dbReference>
<name>A0A512MH49_9BACT</name>
<dbReference type="InterPro" id="IPR047296">
    <property type="entry name" value="GIY-YIG_UvrC_Cho"/>
</dbReference>
<dbReference type="Pfam" id="PF02151">
    <property type="entry name" value="UVR"/>
    <property type="match status" value="1"/>
</dbReference>
<dbReference type="FunFam" id="3.40.1440.10:FF:000001">
    <property type="entry name" value="UvrABC system protein C"/>
    <property type="match status" value="1"/>
</dbReference>
<evidence type="ECO:0000256" key="2">
    <source>
        <dbReference type="ARBA" id="ARBA00022763"/>
    </source>
</evidence>
<dbReference type="Pfam" id="PF14520">
    <property type="entry name" value="HHH_5"/>
    <property type="match status" value="1"/>
</dbReference>
<dbReference type="InterPro" id="IPR000305">
    <property type="entry name" value="GIY-YIG_endonuc"/>
</dbReference>
<keyword evidence="11" id="KW-1185">Reference proteome</keyword>
<dbReference type="EMBL" id="BKAG01000068">
    <property type="protein sequence ID" value="GEP46044.1"/>
    <property type="molecule type" value="Genomic_DNA"/>
</dbReference>
<keyword evidence="5" id="KW-0234">DNA repair</keyword>
<dbReference type="SUPFAM" id="SSF46600">
    <property type="entry name" value="C-terminal UvrC-binding domain of UvrB"/>
    <property type="match status" value="1"/>
</dbReference>
<dbReference type="Gene3D" id="3.40.1440.10">
    <property type="entry name" value="GIY-YIG endonuclease"/>
    <property type="match status" value="1"/>
</dbReference>
<gene>
    <name evidence="10" type="primary">uvrC</name>
    <name evidence="10" type="ORF">BGE01nite_53350</name>
</gene>
<evidence type="ECO:0000256" key="5">
    <source>
        <dbReference type="ARBA" id="ARBA00023204"/>
    </source>
</evidence>
<evidence type="ECO:0000313" key="11">
    <source>
        <dbReference type="Proteomes" id="UP000321577"/>
    </source>
</evidence>
<proteinExistence type="predicted"/>
<dbReference type="Gene3D" id="4.10.860.10">
    <property type="entry name" value="UVR domain"/>
    <property type="match status" value="1"/>
</dbReference>
<evidence type="ECO:0000256" key="6">
    <source>
        <dbReference type="ARBA" id="ARBA00023236"/>
    </source>
</evidence>
<evidence type="ECO:0000259" key="7">
    <source>
        <dbReference type="PROSITE" id="PS50151"/>
    </source>
</evidence>
<dbReference type="PROSITE" id="PS50165">
    <property type="entry name" value="UVRC"/>
    <property type="match status" value="1"/>
</dbReference>
<keyword evidence="2" id="KW-0227">DNA damage</keyword>
<dbReference type="InterPro" id="IPR001943">
    <property type="entry name" value="UVR_dom"/>
</dbReference>
<evidence type="ECO:0000259" key="9">
    <source>
        <dbReference type="PROSITE" id="PS50165"/>
    </source>
</evidence>
<dbReference type="PANTHER" id="PTHR30562:SF1">
    <property type="entry name" value="UVRABC SYSTEM PROTEIN C"/>
    <property type="match status" value="1"/>
</dbReference>
<feature type="domain" description="UvrC family homology region profile" evidence="9">
    <location>
        <begin position="232"/>
        <end position="412"/>
    </location>
</feature>
<dbReference type="InterPro" id="IPR050066">
    <property type="entry name" value="UvrABC_protein_C"/>
</dbReference>
<dbReference type="GO" id="GO:0009380">
    <property type="term" value="C:excinuclease repair complex"/>
    <property type="evidence" value="ECO:0007669"/>
    <property type="project" value="TreeGrafter"/>
</dbReference>
<dbReference type="Pfam" id="PF01541">
    <property type="entry name" value="GIY-YIG"/>
    <property type="match status" value="1"/>
</dbReference>
<protein>
    <submittedName>
        <fullName evidence="10">UvrABC system protein C</fullName>
    </submittedName>
</protein>
<dbReference type="InterPro" id="IPR010994">
    <property type="entry name" value="RuvA_2-like"/>
</dbReference>
<reference evidence="10 11" key="1">
    <citation type="submission" date="2019-07" db="EMBL/GenBank/DDBJ databases">
        <title>Whole genome shotgun sequence of Brevifollis gellanilyticus NBRC 108608.</title>
        <authorList>
            <person name="Hosoyama A."/>
            <person name="Uohara A."/>
            <person name="Ohji S."/>
            <person name="Ichikawa N."/>
        </authorList>
    </citation>
    <scope>NUCLEOTIDE SEQUENCE [LARGE SCALE GENOMIC DNA]</scope>
    <source>
        <strain evidence="10 11">NBRC 108608</strain>
    </source>
</reference>
<keyword evidence="1" id="KW-0963">Cytoplasm</keyword>
<dbReference type="RefSeq" id="WP_146855550.1">
    <property type="nucleotide sequence ID" value="NZ_BKAG01000068.1"/>
</dbReference>
<dbReference type="InterPro" id="IPR001162">
    <property type="entry name" value="UvrC_RNase_H_dom"/>
</dbReference>
<dbReference type="PANTHER" id="PTHR30562">
    <property type="entry name" value="UVRC/OXIDOREDUCTASE"/>
    <property type="match status" value="1"/>
</dbReference>
<evidence type="ECO:0000256" key="4">
    <source>
        <dbReference type="ARBA" id="ARBA00022881"/>
    </source>
</evidence>
<evidence type="ECO:0000256" key="3">
    <source>
        <dbReference type="ARBA" id="ARBA00022769"/>
    </source>
</evidence>
<dbReference type="Pfam" id="PF08459">
    <property type="entry name" value="UvrC_RNaseH_dom"/>
    <property type="match status" value="1"/>
</dbReference>
<dbReference type="InterPro" id="IPR035901">
    <property type="entry name" value="GIY-YIG_endonuc_sf"/>
</dbReference>
<dbReference type="AlphaFoldDB" id="A0A512MH49"/>
<organism evidence="10 11">
    <name type="scientific">Brevifollis gellanilyticus</name>
    <dbReference type="NCBI Taxonomy" id="748831"/>
    <lineage>
        <taxon>Bacteria</taxon>
        <taxon>Pseudomonadati</taxon>
        <taxon>Verrucomicrobiota</taxon>
        <taxon>Verrucomicrobiia</taxon>
        <taxon>Verrucomicrobiales</taxon>
        <taxon>Verrucomicrobiaceae</taxon>
    </lineage>
</organism>
<dbReference type="OrthoDB" id="9804933at2"/>
<dbReference type="InterPro" id="IPR038476">
    <property type="entry name" value="UvrC_RNase_H_dom_sf"/>
</dbReference>
<evidence type="ECO:0000259" key="8">
    <source>
        <dbReference type="PROSITE" id="PS50164"/>
    </source>
</evidence>
<dbReference type="Gene3D" id="3.30.420.340">
    <property type="entry name" value="UvrC, RNAse H endonuclease domain"/>
    <property type="match status" value="1"/>
</dbReference>
<keyword evidence="3" id="KW-0228">DNA excision</keyword>
<feature type="domain" description="GIY-YIG" evidence="8">
    <location>
        <begin position="19"/>
        <end position="100"/>
    </location>
</feature>
<dbReference type="PROSITE" id="PS50151">
    <property type="entry name" value="UVR"/>
    <property type="match status" value="1"/>
</dbReference>
<dbReference type="GO" id="GO:0006289">
    <property type="term" value="P:nucleotide-excision repair"/>
    <property type="evidence" value="ECO:0007669"/>
    <property type="project" value="InterPro"/>
</dbReference>
<evidence type="ECO:0000256" key="1">
    <source>
        <dbReference type="ARBA" id="ARBA00022490"/>
    </source>
</evidence>
<keyword evidence="4" id="KW-0267">Excision nuclease</keyword>
<dbReference type="GO" id="GO:0009432">
    <property type="term" value="P:SOS response"/>
    <property type="evidence" value="ECO:0007669"/>
    <property type="project" value="UniProtKB-KW"/>
</dbReference>
<dbReference type="Proteomes" id="UP000321577">
    <property type="component" value="Unassembled WGS sequence"/>
</dbReference>